<dbReference type="Proteomes" id="UP000660454">
    <property type="component" value="Unassembled WGS sequence"/>
</dbReference>
<evidence type="ECO:0000256" key="1">
    <source>
        <dbReference type="SAM" id="MobiDB-lite"/>
    </source>
</evidence>
<sequence>MPKSRLSGTRTRRRRHLVLSSGVTAGDPPSSIRPASGRHCPAYGEVASAVVADPDLIGLIDGLPGMERHPNLVLAAAGFLGGPREDASRLPRWCVRHWDSLRETILTHRVQTNEAGRCASLLPALASLPRPSPSSRSAPPPGCASTPTATAMTICRPSGSWTAPSS</sequence>
<keyword evidence="3" id="KW-1185">Reference proteome</keyword>
<organism evidence="2 3">
    <name type="scientific">Microbispora siamensis</name>
    <dbReference type="NCBI Taxonomy" id="564413"/>
    <lineage>
        <taxon>Bacteria</taxon>
        <taxon>Bacillati</taxon>
        <taxon>Actinomycetota</taxon>
        <taxon>Actinomycetes</taxon>
        <taxon>Streptosporangiales</taxon>
        <taxon>Streptosporangiaceae</taxon>
        <taxon>Microbispora</taxon>
    </lineage>
</organism>
<feature type="region of interest" description="Disordered" evidence="1">
    <location>
        <begin position="129"/>
        <end position="149"/>
    </location>
</feature>
<comment type="caution">
    <text evidence="2">The sequence shown here is derived from an EMBL/GenBank/DDBJ whole genome shotgun (WGS) entry which is preliminary data.</text>
</comment>
<dbReference type="EMBL" id="BOOF01000001">
    <property type="protein sequence ID" value="GIH59186.1"/>
    <property type="molecule type" value="Genomic_DNA"/>
</dbReference>
<name>A0ABQ4GCM6_9ACTN</name>
<accession>A0ABQ4GCM6</accession>
<gene>
    <name evidence="2" type="ORF">Msi02_00030</name>
</gene>
<dbReference type="InterPro" id="IPR011200">
    <property type="entry name" value="UCP012608"/>
</dbReference>
<protein>
    <submittedName>
        <fullName evidence="2">Uncharacterized protein</fullName>
    </submittedName>
</protein>
<proteinExistence type="predicted"/>
<dbReference type="Pfam" id="PF10094">
    <property type="entry name" value="DUF2332"/>
    <property type="match status" value="1"/>
</dbReference>
<evidence type="ECO:0000313" key="2">
    <source>
        <dbReference type="EMBL" id="GIH59186.1"/>
    </source>
</evidence>
<reference evidence="2 3" key="1">
    <citation type="submission" date="2021-01" db="EMBL/GenBank/DDBJ databases">
        <title>Whole genome shotgun sequence of Microbispora siamensis NBRC 104113.</title>
        <authorList>
            <person name="Komaki H."/>
            <person name="Tamura T."/>
        </authorList>
    </citation>
    <scope>NUCLEOTIDE SEQUENCE [LARGE SCALE GENOMIC DNA]</scope>
    <source>
        <strain evidence="2 3">NBRC 104113</strain>
    </source>
</reference>
<feature type="region of interest" description="Disordered" evidence="1">
    <location>
        <begin position="1"/>
        <end position="35"/>
    </location>
</feature>
<evidence type="ECO:0000313" key="3">
    <source>
        <dbReference type="Proteomes" id="UP000660454"/>
    </source>
</evidence>